<dbReference type="InterPro" id="IPR041657">
    <property type="entry name" value="HTH_17"/>
</dbReference>
<dbReference type="RefSeq" id="WP_344783969.1">
    <property type="nucleotide sequence ID" value="NZ_BAAAZW010000006.1"/>
</dbReference>
<evidence type="ECO:0000259" key="1">
    <source>
        <dbReference type="Pfam" id="PF12728"/>
    </source>
</evidence>
<dbReference type="Pfam" id="PF12728">
    <property type="entry name" value="HTH_17"/>
    <property type="match status" value="1"/>
</dbReference>
<gene>
    <name evidence="2" type="ORF">GCM10022231_23810</name>
</gene>
<dbReference type="Proteomes" id="UP001418444">
    <property type="component" value="Unassembled WGS sequence"/>
</dbReference>
<evidence type="ECO:0000313" key="3">
    <source>
        <dbReference type="Proteomes" id="UP001418444"/>
    </source>
</evidence>
<name>A0ABP7PC75_9ACTN</name>
<evidence type="ECO:0000313" key="2">
    <source>
        <dbReference type="EMBL" id="GAA3962802.1"/>
    </source>
</evidence>
<accession>A0ABP7PC75</accession>
<organism evidence="2 3">
    <name type="scientific">Gordonia caeni</name>
    <dbReference type="NCBI Taxonomy" id="1007097"/>
    <lineage>
        <taxon>Bacteria</taxon>
        <taxon>Bacillati</taxon>
        <taxon>Actinomycetota</taxon>
        <taxon>Actinomycetes</taxon>
        <taxon>Mycobacteriales</taxon>
        <taxon>Gordoniaceae</taxon>
        <taxon>Gordonia</taxon>
    </lineage>
</organism>
<keyword evidence="3" id="KW-1185">Reference proteome</keyword>
<dbReference type="EMBL" id="BAAAZW010000006">
    <property type="protein sequence ID" value="GAA3962802.1"/>
    <property type="molecule type" value="Genomic_DNA"/>
</dbReference>
<comment type="caution">
    <text evidence="2">The sequence shown here is derived from an EMBL/GenBank/DDBJ whole genome shotgun (WGS) entry which is preliminary data.</text>
</comment>
<sequence>MTAVAATLPQFSREDLDKLGVTCDVVMTARALGVSERHVRTLIDRGEFPIRVLRIGSRIVIPTADLKAYVLGDTVLQPDLIGRLDDLLESHREVVRLLGILVAAQVTPAAGHAS</sequence>
<protein>
    <recommendedName>
        <fullName evidence="1">Helix-turn-helix domain-containing protein</fullName>
    </recommendedName>
</protein>
<proteinExistence type="predicted"/>
<reference evidence="3" key="1">
    <citation type="journal article" date="2019" name="Int. J. Syst. Evol. Microbiol.">
        <title>The Global Catalogue of Microorganisms (GCM) 10K type strain sequencing project: providing services to taxonomists for standard genome sequencing and annotation.</title>
        <authorList>
            <consortium name="The Broad Institute Genomics Platform"/>
            <consortium name="The Broad Institute Genome Sequencing Center for Infectious Disease"/>
            <person name="Wu L."/>
            <person name="Ma J."/>
        </authorList>
    </citation>
    <scope>NUCLEOTIDE SEQUENCE [LARGE SCALE GENOMIC DNA]</scope>
    <source>
        <strain evidence="3">JCM 16923</strain>
    </source>
</reference>
<feature type="domain" description="Helix-turn-helix" evidence="1">
    <location>
        <begin position="29"/>
        <end position="70"/>
    </location>
</feature>